<protein>
    <submittedName>
        <fullName evidence="2">DUF2919 domain-containing protein</fullName>
    </submittedName>
</protein>
<keyword evidence="1" id="KW-1133">Transmembrane helix</keyword>
<feature type="transmembrane region" description="Helical" evidence="1">
    <location>
        <begin position="124"/>
        <end position="142"/>
    </location>
</feature>
<feature type="transmembrane region" description="Helical" evidence="1">
    <location>
        <begin position="21"/>
        <end position="40"/>
    </location>
</feature>
<keyword evidence="3" id="KW-1185">Reference proteome</keyword>
<evidence type="ECO:0000256" key="1">
    <source>
        <dbReference type="SAM" id="Phobius"/>
    </source>
</evidence>
<name>A0A432XLX4_9GAMM</name>
<accession>A0A432XLX4</accession>
<feature type="transmembrane region" description="Helical" evidence="1">
    <location>
        <begin position="60"/>
        <end position="78"/>
    </location>
</feature>
<dbReference type="Pfam" id="PF11143">
    <property type="entry name" value="DUF2919"/>
    <property type="match status" value="1"/>
</dbReference>
<dbReference type="AlphaFoldDB" id="A0A432XLX4"/>
<dbReference type="STRING" id="519452.SAMN04488139_0961"/>
<dbReference type="RefSeq" id="WP_092838228.1">
    <property type="nucleotide sequence ID" value="NZ_FPCF01000001.1"/>
</dbReference>
<dbReference type="OrthoDB" id="6236822at2"/>
<keyword evidence="1" id="KW-0812">Transmembrane</keyword>
<dbReference type="Proteomes" id="UP000286985">
    <property type="component" value="Unassembled WGS sequence"/>
</dbReference>
<dbReference type="InterPro" id="IPR021318">
    <property type="entry name" value="DUF2919"/>
</dbReference>
<dbReference type="EMBL" id="PIPU01000001">
    <property type="protein sequence ID" value="RUO49673.1"/>
    <property type="molecule type" value="Genomic_DNA"/>
</dbReference>
<reference evidence="3" key="1">
    <citation type="journal article" date="2018" name="Front. Microbiol.">
        <title>Genome-Based Analysis Reveals the Taxonomy and Diversity of the Family Idiomarinaceae.</title>
        <authorList>
            <person name="Liu Y."/>
            <person name="Lai Q."/>
            <person name="Shao Z."/>
        </authorList>
    </citation>
    <scope>NUCLEOTIDE SEQUENCE [LARGE SCALE GENOMIC DNA]</scope>
    <source>
        <strain evidence="3">908033</strain>
    </source>
</reference>
<evidence type="ECO:0000313" key="2">
    <source>
        <dbReference type="EMBL" id="RUO49673.1"/>
    </source>
</evidence>
<organism evidence="2 3">
    <name type="scientific">Pseudidiomarina donghaiensis</name>
    <dbReference type="NCBI Taxonomy" id="519452"/>
    <lineage>
        <taxon>Bacteria</taxon>
        <taxon>Pseudomonadati</taxon>
        <taxon>Pseudomonadota</taxon>
        <taxon>Gammaproteobacteria</taxon>
        <taxon>Alteromonadales</taxon>
        <taxon>Idiomarinaceae</taxon>
        <taxon>Pseudidiomarina</taxon>
    </lineage>
</organism>
<sequence length="156" mass="17952">MQLQPGDEQYVTLDGALKTPLSLLFMVVFFTRGYLAWIISLTFVEDRARLLKFFYTTTEQFGLALLVGAPALMVFVLITQVKTEIAPWVSASFKVLPLLLWFSWIVDGVLLLSLISQLWPTFSFVKAVLLFGWLMVGWMLLFSRHLRRFISLVVNR</sequence>
<comment type="caution">
    <text evidence="2">The sequence shown here is derived from an EMBL/GenBank/DDBJ whole genome shotgun (WGS) entry which is preliminary data.</text>
</comment>
<keyword evidence="1" id="KW-0472">Membrane</keyword>
<gene>
    <name evidence="2" type="ORF">CWE24_04110</name>
</gene>
<evidence type="ECO:0000313" key="3">
    <source>
        <dbReference type="Proteomes" id="UP000286985"/>
    </source>
</evidence>
<proteinExistence type="predicted"/>